<proteinExistence type="predicted"/>
<feature type="region of interest" description="Disordered" evidence="1">
    <location>
        <begin position="155"/>
        <end position="189"/>
    </location>
</feature>
<organism evidence="2 3">
    <name type="scientific">Nocardiopsis coralli</name>
    <dbReference type="NCBI Taxonomy" id="2772213"/>
    <lineage>
        <taxon>Bacteria</taxon>
        <taxon>Bacillati</taxon>
        <taxon>Actinomycetota</taxon>
        <taxon>Actinomycetes</taxon>
        <taxon>Streptosporangiales</taxon>
        <taxon>Nocardiopsidaceae</taxon>
        <taxon>Nocardiopsis</taxon>
    </lineage>
</organism>
<keyword evidence="3" id="KW-1185">Reference proteome</keyword>
<evidence type="ECO:0000313" key="3">
    <source>
        <dbReference type="Proteomes" id="UP000806528"/>
    </source>
</evidence>
<dbReference type="EMBL" id="JADBGI010000002">
    <property type="protein sequence ID" value="MBE2997484.1"/>
    <property type="molecule type" value="Genomic_DNA"/>
</dbReference>
<accession>A0ABR9P0X2</accession>
<dbReference type="Proteomes" id="UP000806528">
    <property type="component" value="Unassembled WGS sequence"/>
</dbReference>
<evidence type="ECO:0000313" key="2">
    <source>
        <dbReference type="EMBL" id="MBE2997484.1"/>
    </source>
</evidence>
<sequence length="189" mass="20091">MPESRPCRLLRAGVFTLVCANLSAHGHALSSGHDVPFPGLALGMLVVLVTSWAAAGHRHGLGSLIAWTAWGQLALHVTLSWSQSLGGAHAHTADALTHTEPHAGTMFALHGAAAVVSAWWLHRGERALAAFLRRMARRIPPLLLLLAVPAPGRPRPAGLRTPRSADRPRRPHVGWSRLVRGPPDVATAA</sequence>
<evidence type="ECO:0008006" key="4">
    <source>
        <dbReference type="Google" id="ProtNLM"/>
    </source>
</evidence>
<evidence type="ECO:0000256" key="1">
    <source>
        <dbReference type="SAM" id="MobiDB-lite"/>
    </source>
</evidence>
<protein>
    <recommendedName>
        <fullName evidence="4">MFS transporter</fullName>
    </recommendedName>
</protein>
<comment type="caution">
    <text evidence="2">The sequence shown here is derived from an EMBL/GenBank/DDBJ whole genome shotgun (WGS) entry which is preliminary data.</text>
</comment>
<gene>
    <name evidence="2" type="ORF">IDM40_02030</name>
</gene>
<name>A0ABR9P0X2_9ACTN</name>
<reference evidence="2 3" key="1">
    <citation type="submission" date="2020-09" db="EMBL/GenBank/DDBJ databases">
        <title>Diversity and distribution of actinomycetes associated with coral in the coast of Hainan.</title>
        <authorList>
            <person name="Li F."/>
        </authorList>
    </citation>
    <scope>NUCLEOTIDE SEQUENCE [LARGE SCALE GENOMIC DNA]</scope>
    <source>
        <strain evidence="2 3">HNM0947</strain>
    </source>
</reference>